<feature type="non-terminal residue" evidence="2">
    <location>
        <position position="32"/>
    </location>
</feature>
<organism evidence="2">
    <name type="scientific">marine metagenome</name>
    <dbReference type="NCBI Taxonomy" id="408172"/>
    <lineage>
        <taxon>unclassified sequences</taxon>
        <taxon>metagenomes</taxon>
        <taxon>ecological metagenomes</taxon>
    </lineage>
</organism>
<sequence length="32" mass="3796">MNKEKFLKSDYKPDDNTKEEIEKLHKNGESLS</sequence>
<dbReference type="AlphaFoldDB" id="A0A382Z0Z6"/>
<evidence type="ECO:0000256" key="1">
    <source>
        <dbReference type="SAM" id="MobiDB-lite"/>
    </source>
</evidence>
<gene>
    <name evidence="2" type="ORF">METZ01_LOCUS441955</name>
</gene>
<reference evidence="2" key="1">
    <citation type="submission" date="2018-05" db="EMBL/GenBank/DDBJ databases">
        <authorList>
            <person name="Lanie J.A."/>
            <person name="Ng W.-L."/>
            <person name="Kazmierczak K.M."/>
            <person name="Andrzejewski T.M."/>
            <person name="Davidsen T.M."/>
            <person name="Wayne K.J."/>
            <person name="Tettelin H."/>
            <person name="Glass J.I."/>
            <person name="Rusch D."/>
            <person name="Podicherti R."/>
            <person name="Tsui H.-C.T."/>
            <person name="Winkler M.E."/>
        </authorList>
    </citation>
    <scope>NUCLEOTIDE SEQUENCE</scope>
</reference>
<proteinExistence type="predicted"/>
<protein>
    <submittedName>
        <fullName evidence="2">Uncharacterized protein</fullName>
    </submittedName>
</protein>
<feature type="region of interest" description="Disordered" evidence="1">
    <location>
        <begin position="1"/>
        <end position="32"/>
    </location>
</feature>
<evidence type="ECO:0000313" key="2">
    <source>
        <dbReference type="EMBL" id="SVD89101.1"/>
    </source>
</evidence>
<accession>A0A382Z0Z6</accession>
<dbReference type="EMBL" id="UINC01180083">
    <property type="protein sequence ID" value="SVD89101.1"/>
    <property type="molecule type" value="Genomic_DNA"/>
</dbReference>
<name>A0A382Z0Z6_9ZZZZ</name>